<feature type="domain" description="Methyl-accepting transducer" evidence="4">
    <location>
        <begin position="1"/>
        <end position="54"/>
    </location>
</feature>
<evidence type="ECO:0000256" key="2">
    <source>
        <dbReference type="ARBA" id="ARBA00029447"/>
    </source>
</evidence>
<organism evidence="5 6">
    <name type="scientific">Paenibacillus gyeongsangnamensis</name>
    <dbReference type="NCBI Taxonomy" id="3388067"/>
    <lineage>
        <taxon>Bacteria</taxon>
        <taxon>Bacillati</taxon>
        <taxon>Bacillota</taxon>
        <taxon>Bacilli</taxon>
        <taxon>Bacillales</taxon>
        <taxon>Paenibacillaceae</taxon>
        <taxon>Paenibacillus</taxon>
    </lineage>
</organism>
<comment type="caution">
    <text evidence="5">The sequence shown here is derived from an EMBL/GenBank/DDBJ whole genome shotgun (WGS) entry which is preliminary data.</text>
</comment>
<keyword evidence="6" id="KW-1185">Reference proteome</keyword>
<keyword evidence="3" id="KW-0807">Transducer</keyword>
<evidence type="ECO:0000256" key="1">
    <source>
        <dbReference type="ARBA" id="ARBA00022500"/>
    </source>
</evidence>
<dbReference type="PANTHER" id="PTHR43531">
    <property type="entry name" value="PROTEIN ICFG"/>
    <property type="match status" value="1"/>
</dbReference>
<evidence type="ECO:0000256" key="3">
    <source>
        <dbReference type="PROSITE-ProRule" id="PRU00284"/>
    </source>
</evidence>
<dbReference type="EMBL" id="JAQAGZ010000012">
    <property type="protein sequence ID" value="MCZ8514393.1"/>
    <property type="molecule type" value="Genomic_DNA"/>
</dbReference>
<dbReference type="Gene3D" id="1.10.287.950">
    <property type="entry name" value="Methyl-accepting chemotaxis protein"/>
    <property type="match status" value="1"/>
</dbReference>
<name>A0ABT4QC45_9BACL</name>
<dbReference type="PANTHER" id="PTHR43531:SF11">
    <property type="entry name" value="METHYL-ACCEPTING CHEMOTAXIS PROTEIN 3"/>
    <property type="match status" value="1"/>
</dbReference>
<proteinExistence type="inferred from homology"/>
<dbReference type="SUPFAM" id="SSF58104">
    <property type="entry name" value="Methyl-accepting chemotaxis protein (MCP) signaling domain"/>
    <property type="match status" value="1"/>
</dbReference>
<dbReference type="InterPro" id="IPR051310">
    <property type="entry name" value="MCP_chemotaxis"/>
</dbReference>
<dbReference type="Pfam" id="PF00015">
    <property type="entry name" value="MCPsignal"/>
    <property type="match status" value="1"/>
</dbReference>
<keyword evidence="1" id="KW-0145">Chemotaxis</keyword>
<evidence type="ECO:0000313" key="6">
    <source>
        <dbReference type="Proteomes" id="UP001527882"/>
    </source>
</evidence>
<protein>
    <submittedName>
        <fullName evidence="5">Methyl-accepting chemotaxis protein</fullName>
    </submittedName>
</protein>
<sequence length="54" mass="5860">MNAAIEAADAKEYARGFTVVAQEIRKLSAKSREAVVDIETTLATMVASFSKIQQ</sequence>
<dbReference type="Proteomes" id="UP001527882">
    <property type="component" value="Unassembled WGS sequence"/>
</dbReference>
<accession>A0ABT4QC45</accession>
<reference evidence="5 6" key="1">
    <citation type="submission" date="2022-12" db="EMBL/GenBank/DDBJ databases">
        <title>Draft genome sequence of Paenibacillus sp. dW9.</title>
        <authorList>
            <person name="Choi E.-W."/>
            <person name="Kim D.-U."/>
        </authorList>
    </citation>
    <scope>NUCLEOTIDE SEQUENCE [LARGE SCALE GENOMIC DNA]</scope>
    <source>
        <strain evidence="6">dW9</strain>
    </source>
</reference>
<dbReference type="PROSITE" id="PS50111">
    <property type="entry name" value="CHEMOTAXIS_TRANSDUC_2"/>
    <property type="match status" value="1"/>
</dbReference>
<evidence type="ECO:0000313" key="5">
    <source>
        <dbReference type="EMBL" id="MCZ8514393.1"/>
    </source>
</evidence>
<dbReference type="InterPro" id="IPR004089">
    <property type="entry name" value="MCPsignal_dom"/>
</dbReference>
<comment type="similarity">
    <text evidence="2">Belongs to the methyl-accepting chemotaxis (MCP) protein family.</text>
</comment>
<evidence type="ECO:0000259" key="4">
    <source>
        <dbReference type="PROSITE" id="PS50111"/>
    </source>
</evidence>
<dbReference type="RefSeq" id="WP_269882922.1">
    <property type="nucleotide sequence ID" value="NZ_JAQAGZ010000012.1"/>
</dbReference>
<gene>
    <name evidence="5" type="ORF">O9H85_18590</name>
</gene>